<evidence type="ECO:0000256" key="10">
    <source>
        <dbReference type="ARBA" id="ARBA00022741"/>
    </source>
</evidence>
<evidence type="ECO:0000256" key="7">
    <source>
        <dbReference type="ARBA" id="ARBA00022490"/>
    </source>
</evidence>
<dbReference type="SUPFAM" id="SSF56059">
    <property type="entry name" value="Glutathione synthetase ATP-binding domain-like"/>
    <property type="match status" value="1"/>
</dbReference>
<evidence type="ECO:0000256" key="14">
    <source>
        <dbReference type="ARBA" id="ARBA00022984"/>
    </source>
</evidence>
<dbReference type="GO" id="GO:0071555">
    <property type="term" value="P:cell wall organization"/>
    <property type="evidence" value="ECO:0007669"/>
    <property type="project" value="UniProtKB-KW"/>
</dbReference>
<evidence type="ECO:0000313" key="23">
    <source>
        <dbReference type="EMBL" id="EPD12234.1"/>
    </source>
</evidence>
<dbReference type="PROSITE" id="PS50975">
    <property type="entry name" value="ATP_GRASP"/>
    <property type="match status" value="1"/>
</dbReference>
<reference evidence="23 24" key="1">
    <citation type="journal article" date="2013" name="Genome Announc.">
        <title>Genome Sequence of the Pyrene- and Fluoranthene-Degrading Bacterium Cycloclasticus sp. Strain PY97M.</title>
        <authorList>
            <person name="Cui Z."/>
            <person name="Xu G."/>
            <person name="Li Q."/>
            <person name="Gao W."/>
            <person name="Zheng L."/>
        </authorList>
    </citation>
    <scope>NUCLEOTIDE SEQUENCE [LARGE SCALE GENOMIC DNA]</scope>
    <source>
        <strain evidence="23 24">PY97M</strain>
    </source>
</reference>
<keyword evidence="7 18" id="KW-0963">Cytoplasm</keyword>
<comment type="caution">
    <text evidence="23">The sequence shown here is derived from an EMBL/GenBank/DDBJ whole genome shotgun (WGS) entry which is preliminary data.</text>
</comment>
<sequence length="312" mass="33629">MSTIQSAKSFGKVAVAMGGHAAERDISLLSGEAVLSALKAQGVDAIKFDTAASDIMQLKEKGIDRVFNIMHGRGGEDGQLQGALELIGIPYTGSGVLGSALGMDKLRTKNCWLGAGLPTPKWMVLEKESDIDACVVALGFPVMVKPALEGSSLGMAKANTIEQLREAYKKAMRFTCDVMAEQWVEGAEYTVAVLADKALPVIRLETPNEFYDYEAKYQAETTQYHCPCGLTAEQEQALQHLSIKAFKLLAGEGWGRVDLMLDAQGKPQLLEINTVPGMTDHSLVPMAAKQAGIDFNTLVWQILETSFAKEGA</sequence>
<dbReference type="InterPro" id="IPR005905">
    <property type="entry name" value="D_ala_D_ala"/>
</dbReference>
<keyword evidence="16 18" id="KW-0961">Cell wall biogenesis/degradation</keyword>
<evidence type="ECO:0000259" key="22">
    <source>
        <dbReference type="PROSITE" id="PS50975"/>
    </source>
</evidence>
<dbReference type="RefSeq" id="WP_016390941.1">
    <property type="nucleotide sequence ID" value="NZ_KE646811.1"/>
</dbReference>
<evidence type="ECO:0000256" key="15">
    <source>
        <dbReference type="ARBA" id="ARBA00023211"/>
    </source>
</evidence>
<feature type="binding site" evidence="20">
    <location>
        <position position="273"/>
    </location>
    <ligand>
        <name>Mg(2+)</name>
        <dbReference type="ChEBI" id="CHEBI:18420"/>
        <label>2</label>
    </ligand>
</feature>
<comment type="cofactor">
    <cofactor evidence="1">
        <name>Mn(2+)</name>
        <dbReference type="ChEBI" id="CHEBI:29035"/>
    </cofactor>
</comment>
<comment type="pathway">
    <text evidence="4 18">Cell wall biogenesis; peptidoglycan biosynthesis.</text>
</comment>
<dbReference type="InterPro" id="IPR011761">
    <property type="entry name" value="ATP-grasp"/>
</dbReference>
<evidence type="ECO:0000256" key="16">
    <source>
        <dbReference type="ARBA" id="ARBA00023316"/>
    </source>
</evidence>
<dbReference type="Proteomes" id="UP000015462">
    <property type="component" value="Unassembled WGS sequence"/>
</dbReference>
<dbReference type="InterPro" id="IPR011127">
    <property type="entry name" value="Dala_Dala_lig_N"/>
</dbReference>
<name>A0AB33YZB5_9GAMM</name>
<dbReference type="PANTHER" id="PTHR23132">
    <property type="entry name" value="D-ALANINE--D-ALANINE LIGASE"/>
    <property type="match status" value="1"/>
</dbReference>
<dbReference type="Gene3D" id="3.40.50.20">
    <property type="match status" value="1"/>
</dbReference>
<evidence type="ECO:0000256" key="3">
    <source>
        <dbReference type="ARBA" id="ARBA00004496"/>
    </source>
</evidence>
<keyword evidence="11 21" id="KW-0067">ATP-binding</keyword>
<dbReference type="NCBIfam" id="NF002378">
    <property type="entry name" value="PRK01372.1"/>
    <property type="match status" value="1"/>
</dbReference>
<dbReference type="Pfam" id="PF01820">
    <property type="entry name" value="Dala_Dala_lig_N"/>
    <property type="match status" value="1"/>
</dbReference>
<dbReference type="EMBL" id="ASHL01000012">
    <property type="protein sequence ID" value="EPD12234.1"/>
    <property type="molecule type" value="Genomic_DNA"/>
</dbReference>
<keyword evidence="15 20" id="KW-0464">Manganese</keyword>
<keyword evidence="13 18" id="KW-0133">Cell shape</keyword>
<evidence type="ECO:0000256" key="8">
    <source>
        <dbReference type="ARBA" id="ARBA00022598"/>
    </source>
</evidence>
<dbReference type="PANTHER" id="PTHR23132:SF23">
    <property type="entry name" value="D-ALANINE--D-ALANINE LIGASE B"/>
    <property type="match status" value="1"/>
</dbReference>
<feature type="binding site" evidence="20">
    <location>
        <position position="258"/>
    </location>
    <ligand>
        <name>Mg(2+)</name>
        <dbReference type="ChEBI" id="CHEBI:18420"/>
        <label>1</label>
    </ligand>
</feature>
<evidence type="ECO:0000256" key="1">
    <source>
        <dbReference type="ARBA" id="ARBA00001936"/>
    </source>
</evidence>
<dbReference type="GO" id="GO:0046872">
    <property type="term" value="F:metal ion binding"/>
    <property type="evidence" value="ECO:0007669"/>
    <property type="project" value="UniProtKB-KW"/>
</dbReference>
<evidence type="ECO:0000256" key="18">
    <source>
        <dbReference type="HAMAP-Rule" id="MF_00047"/>
    </source>
</evidence>
<dbReference type="GO" id="GO:0005524">
    <property type="term" value="F:ATP binding"/>
    <property type="evidence" value="ECO:0007669"/>
    <property type="project" value="UniProtKB-UniRule"/>
</dbReference>
<evidence type="ECO:0000256" key="13">
    <source>
        <dbReference type="ARBA" id="ARBA00022960"/>
    </source>
</evidence>
<evidence type="ECO:0000256" key="21">
    <source>
        <dbReference type="PROSITE-ProRule" id="PRU00409"/>
    </source>
</evidence>
<dbReference type="InterPro" id="IPR013815">
    <property type="entry name" value="ATP_grasp_subdomain_1"/>
</dbReference>
<evidence type="ECO:0000256" key="17">
    <source>
        <dbReference type="ARBA" id="ARBA00047614"/>
    </source>
</evidence>
<dbReference type="NCBIfam" id="TIGR01205">
    <property type="entry name" value="D_ala_D_alaTIGR"/>
    <property type="match status" value="1"/>
</dbReference>
<evidence type="ECO:0000256" key="5">
    <source>
        <dbReference type="ARBA" id="ARBA00010871"/>
    </source>
</evidence>
<dbReference type="Pfam" id="PF07478">
    <property type="entry name" value="Dala_Dala_lig_C"/>
    <property type="match status" value="1"/>
</dbReference>
<accession>A0AB33YZB5</accession>
<dbReference type="SUPFAM" id="SSF52440">
    <property type="entry name" value="PreATP-grasp domain"/>
    <property type="match status" value="1"/>
</dbReference>
<feature type="binding site" evidence="20">
    <location>
        <position position="271"/>
    </location>
    <ligand>
        <name>Mg(2+)</name>
        <dbReference type="ChEBI" id="CHEBI:18420"/>
        <label>1</label>
    </ligand>
</feature>
<keyword evidence="9 20" id="KW-0479">Metal-binding</keyword>
<keyword evidence="10 21" id="KW-0547">Nucleotide-binding</keyword>
<dbReference type="InterPro" id="IPR000291">
    <property type="entry name" value="D-Ala_lig_Van_CS"/>
</dbReference>
<feature type="active site" evidence="19">
    <location>
        <position position="151"/>
    </location>
</feature>
<keyword evidence="24" id="KW-1185">Reference proteome</keyword>
<dbReference type="HAMAP" id="MF_00047">
    <property type="entry name" value="Dala_Dala_lig"/>
    <property type="match status" value="1"/>
</dbReference>
<dbReference type="InterPro" id="IPR011095">
    <property type="entry name" value="Dala_Dala_lig_C"/>
</dbReference>
<evidence type="ECO:0000256" key="20">
    <source>
        <dbReference type="PIRSR" id="PIRSR039102-3"/>
    </source>
</evidence>
<dbReference type="PROSITE" id="PS00843">
    <property type="entry name" value="DALA_DALA_LIGASE_1"/>
    <property type="match status" value="1"/>
</dbReference>
<keyword evidence="14 18" id="KW-0573">Peptidoglycan synthesis</keyword>
<dbReference type="PIRSF" id="PIRSF039102">
    <property type="entry name" value="Ddl/VanB"/>
    <property type="match status" value="1"/>
</dbReference>
<evidence type="ECO:0000313" key="24">
    <source>
        <dbReference type="Proteomes" id="UP000015462"/>
    </source>
</evidence>
<evidence type="ECO:0000256" key="12">
    <source>
        <dbReference type="ARBA" id="ARBA00022842"/>
    </source>
</evidence>
<comment type="catalytic activity">
    <reaction evidence="17 18">
        <text>2 D-alanine + ATP = D-alanyl-D-alanine + ADP + phosphate + H(+)</text>
        <dbReference type="Rhea" id="RHEA:11224"/>
        <dbReference type="ChEBI" id="CHEBI:15378"/>
        <dbReference type="ChEBI" id="CHEBI:30616"/>
        <dbReference type="ChEBI" id="CHEBI:43474"/>
        <dbReference type="ChEBI" id="CHEBI:57416"/>
        <dbReference type="ChEBI" id="CHEBI:57822"/>
        <dbReference type="ChEBI" id="CHEBI:456216"/>
        <dbReference type="EC" id="6.3.2.4"/>
    </reaction>
</comment>
<evidence type="ECO:0000256" key="19">
    <source>
        <dbReference type="PIRSR" id="PIRSR039102-1"/>
    </source>
</evidence>
<dbReference type="PROSITE" id="PS00844">
    <property type="entry name" value="DALA_DALA_LIGASE_2"/>
    <property type="match status" value="1"/>
</dbReference>
<dbReference type="FunFam" id="3.40.50.20:FF:000013">
    <property type="entry name" value="D-alanine--D-alanine ligase"/>
    <property type="match status" value="1"/>
</dbReference>
<feature type="active site" evidence="19">
    <location>
        <position position="282"/>
    </location>
</feature>
<dbReference type="GO" id="GO:0009252">
    <property type="term" value="P:peptidoglycan biosynthetic process"/>
    <property type="evidence" value="ECO:0007669"/>
    <property type="project" value="UniProtKB-UniRule"/>
</dbReference>
<comment type="subcellular location">
    <subcellularLocation>
        <location evidence="3 18">Cytoplasm</location>
    </subcellularLocation>
</comment>
<organism evidence="23 24">
    <name type="scientific">Cycloclasticus pugetii</name>
    <dbReference type="NCBI Taxonomy" id="34068"/>
    <lineage>
        <taxon>Bacteria</taxon>
        <taxon>Pseudomonadati</taxon>
        <taxon>Pseudomonadota</taxon>
        <taxon>Gammaproteobacteria</taxon>
        <taxon>Thiotrichales</taxon>
        <taxon>Piscirickettsiaceae</taxon>
        <taxon>Cycloclasticus</taxon>
    </lineage>
</organism>
<dbReference type="GO" id="GO:0008716">
    <property type="term" value="F:D-alanine-D-alanine ligase activity"/>
    <property type="evidence" value="ECO:0007669"/>
    <property type="project" value="UniProtKB-UniRule"/>
</dbReference>
<proteinExistence type="inferred from homology"/>
<dbReference type="Gene3D" id="3.30.470.20">
    <property type="entry name" value="ATP-grasp fold, B domain"/>
    <property type="match status" value="1"/>
</dbReference>
<dbReference type="InterPro" id="IPR016185">
    <property type="entry name" value="PreATP-grasp_dom_sf"/>
</dbReference>
<evidence type="ECO:0000256" key="11">
    <source>
        <dbReference type="ARBA" id="ARBA00022840"/>
    </source>
</evidence>
<dbReference type="AlphaFoldDB" id="A0AB33YZB5"/>
<evidence type="ECO:0000256" key="6">
    <source>
        <dbReference type="ARBA" id="ARBA00012216"/>
    </source>
</evidence>
<evidence type="ECO:0000256" key="9">
    <source>
        <dbReference type="ARBA" id="ARBA00022723"/>
    </source>
</evidence>
<evidence type="ECO:0000256" key="2">
    <source>
        <dbReference type="ARBA" id="ARBA00003921"/>
    </source>
</evidence>
<keyword evidence="8 18" id="KW-0436">Ligase</keyword>
<feature type="domain" description="ATP-grasp" evidence="22">
    <location>
        <begin position="109"/>
        <end position="304"/>
    </location>
</feature>
<feature type="binding site" evidence="20">
    <location>
        <position position="271"/>
    </location>
    <ligand>
        <name>Mg(2+)</name>
        <dbReference type="ChEBI" id="CHEBI:18420"/>
        <label>2</label>
    </ligand>
</feature>
<dbReference type="GO" id="GO:0008360">
    <property type="term" value="P:regulation of cell shape"/>
    <property type="evidence" value="ECO:0007669"/>
    <property type="project" value="UniProtKB-KW"/>
</dbReference>
<dbReference type="Gene3D" id="3.30.1490.20">
    <property type="entry name" value="ATP-grasp fold, A domain"/>
    <property type="match status" value="1"/>
</dbReference>
<gene>
    <name evidence="18 23" type="primary">ddl</name>
    <name evidence="23" type="ORF">L196_10529</name>
</gene>
<dbReference type="EC" id="6.3.2.4" evidence="6 18"/>
<dbReference type="GO" id="GO:0005829">
    <property type="term" value="C:cytosol"/>
    <property type="evidence" value="ECO:0007669"/>
    <property type="project" value="TreeGrafter"/>
</dbReference>
<keyword evidence="12 20" id="KW-0460">Magnesium</keyword>
<comment type="function">
    <text evidence="2 18">Cell wall formation.</text>
</comment>
<protein>
    <recommendedName>
        <fullName evidence="6 18">D-alanine--D-alanine ligase</fullName>
        <ecNumber evidence="6 18">6.3.2.4</ecNumber>
    </recommendedName>
    <alternativeName>
        <fullName evidence="18">D-Ala-D-Ala ligase</fullName>
    </alternativeName>
    <alternativeName>
        <fullName evidence="18">D-alanylalanine synthetase</fullName>
    </alternativeName>
</protein>
<comment type="cofactor">
    <cofactor evidence="20">
        <name>Mg(2+)</name>
        <dbReference type="ChEBI" id="CHEBI:18420"/>
    </cofactor>
    <cofactor evidence="20">
        <name>Mn(2+)</name>
        <dbReference type="ChEBI" id="CHEBI:29035"/>
    </cofactor>
    <text evidence="20">Binds 2 magnesium or manganese ions per subunit.</text>
</comment>
<dbReference type="FunFam" id="3.30.470.20:FF:000008">
    <property type="entry name" value="D-alanine--D-alanine ligase"/>
    <property type="match status" value="1"/>
</dbReference>
<evidence type="ECO:0000256" key="4">
    <source>
        <dbReference type="ARBA" id="ARBA00004752"/>
    </source>
</evidence>
<comment type="similarity">
    <text evidence="5 18">Belongs to the D-alanine--D-alanine ligase family.</text>
</comment>
<feature type="active site" evidence="19">
    <location>
        <position position="23"/>
    </location>
</feature>